<accession>A0A7R7XMQ9</accession>
<evidence type="ECO:0000256" key="1">
    <source>
        <dbReference type="SAM" id="MobiDB-lite"/>
    </source>
</evidence>
<keyword evidence="3" id="KW-1185">Reference proteome</keyword>
<feature type="region of interest" description="Disordered" evidence="1">
    <location>
        <begin position="147"/>
        <end position="167"/>
    </location>
</feature>
<dbReference type="AlphaFoldDB" id="A0A7R7XMQ9"/>
<evidence type="ECO:0000313" key="2">
    <source>
        <dbReference type="EMBL" id="BCS24381.1"/>
    </source>
</evidence>
<evidence type="ECO:0000313" key="3">
    <source>
        <dbReference type="Proteomes" id="UP000654913"/>
    </source>
</evidence>
<feature type="region of interest" description="Disordered" evidence="1">
    <location>
        <begin position="47"/>
        <end position="69"/>
    </location>
</feature>
<feature type="compositionally biased region" description="Basic residues" evidence="1">
    <location>
        <begin position="435"/>
        <end position="444"/>
    </location>
</feature>
<reference evidence="2" key="1">
    <citation type="submission" date="2021-01" db="EMBL/GenBank/DDBJ databases">
        <authorList>
            <consortium name="Aspergillus puulaauensis MK2 genome sequencing consortium"/>
            <person name="Kazuki M."/>
            <person name="Futagami T."/>
        </authorList>
    </citation>
    <scope>NUCLEOTIDE SEQUENCE</scope>
    <source>
        <strain evidence="2">MK2</strain>
    </source>
</reference>
<feature type="compositionally biased region" description="Low complexity" evidence="1">
    <location>
        <begin position="348"/>
        <end position="361"/>
    </location>
</feature>
<proteinExistence type="predicted"/>
<name>A0A7R7XMQ9_9EURO</name>
<dbReference type="EMBL" id="AP024446">
    <property type="protein sequence ID" value="BCS24381.1"/>
    <property type="molecule type" value="Genomic_DNA"/>
</dbReference>
<dbReference type="OrthoDB" id="4315400at2759"/>
<reference evidence="2" key="2">
    <citation type="submission" date="2021-02" db="EMBL/GenBank/DDBJ databases">
        <title>Aspergillus puulaauensis MK2 genome sequence.</title>
        <authorList>
            <person name="Futagami T."/>
            <person name="Mori K."/>
            <person name="Kadooka C."/>
            <person name="Tanaka T."/>
        </authorList>
    </citation>
    <scope>NUCLEOTIDE SEQUENCE</scope>
    <source>
        <strain evidence="2">MK2</strain>
    </source>
</reference>
<feature type="region of interest" description="Disordered" evidence="1">
    <location>
        <begin position="435"/>
        <end position="489"/>
    </location>
</feature>
<dbReference type="GeneID" id="64974386"/>
<dbReference type="KEGG" id="apuu:APUU_40825A"/>
<dbReference type="RefSeq" id="XP_041556575.1">
    <property type="nucleotide sequence ID" value="XM_041703940.1"/>
</dbReference>
<sequence>MLVDVKVNEPPSLNESLCIRRPLNLVCCVTSTMEAWPTRHESLRLHHHDHHLKSPSPPPDLPLLSQSSPALPIEPLAGYSGALSQRSYRKSLYGSTTTGNFFDSPEGKTLRRKNAASNLNQSAATTPTPTPQMGTLCENACYNPFSAPSATSSPPPPLSPSYSPSALSDQLPELLDGYGYPLSPVLDASLAGEKQSPYKLLDNFRDRLEKFPGPDTPDIVEFHGHSRTRSDSVLFRTRRAKKPPITATVVHQGTQFEILNPHESLDFARIVSYIEDVDSHLPGNHHRDSYLHGGNGSNIIPEERYETTSDIINVEERAHDDLVGDSPHQTMPSISERLEDRDAESCYSRSLPLSRPLSMVRPRTEQNETDLGEPGPPIYLDDDSDNNQPAPLSPSLDLNPVELAALCNIGHLPPQGKGADNPTAIIYSNHPPLRKRSTIRKNRKTPSPSPFPFSPSTAGSRTSAPLNRLRGFAQNLRRKTKTLPRASLS</sequence>
<dbReference type="Proteomes" id="UP000654913">
    <property type="component" value="Chromosome 4"/>
</dbReference>
<organism evidence="2 3">
    <name type="scientific">Aspergillus puulaauensis</name>
    <dbReference type="NCBI Taxonomy" id="1220207"/>
    <lineage>
        <taxon>Eukaryota</taxon>
        <taxon>Fungi</taxon>
        <taxon>Dikarya</taxon>
        <taxon>Ascomycota</taxon>
        <taxon>Pezizomycotina</taxon>
        <taxon>Eurotiomycetes</taxon>
        <taxon>Eurotiomycetidae</taxon>
        <taxon>Eurotiales</taxon>
        <taxon>Aspergillaceae</taxon>
        <taxon>Aspergillus</taxon>
    </lineage>
</organism>
<gene>
    <name evidence="2" type="ORF">APUU_40825A</name>
</gene>
<feature type="region of interest" description="Disordered" evidence="1">
    <location>
        <begin position="318"/>
        <end position="393"/>
    </location>
</feature>
<protein>
    <submittedName>
        <fullName evidence="2">Uncharacterized protein</fullName>
    </submittedName>
</protein>